<keyword evidence="2" id="KW-1185">Reference proteome</keyword>
<evidence type="ECO:0000313" key="2">
    <source>
        <dbReference type="Proteomes" id="UP001732700"/>
    </source>
</evidence>
<dbReference type="Proteomes" id="UP001732700">
    <property type="component" value="Chromosome 4A"/>
</dbReference>
<reference evidence="1" key="2">
    <citation type="submission" date="2025-09" db="UniProtKB">
        <authorList>
            <consortium name="EnsemblPlants"/>
        </authorList>
    </citation>
    <scope>IDENTIFICATION</scope>
</reference>
<sequence length="174" mass="19405">MLLPLAAYRLRLREQLQQASRPTMQSFFFETRTNLAIVVQNRRQRKMGRRCSPEPLLVILAVLLLVALPHLAESSGRHHHGHGHHSHVQSRGHGGGEGEDAPAARREWPCCDNCGACTKSIPPQCQCMDAVRGGCHPACRDCVRSALSVHPPVYQCMDRIPNFCERRCNAVAAR</sequence>
<name>A0ACD5WGR9_AVESA</name>
<dbReference type="EnsemblPlants" id="AVESA.00010b.r2.4AG0616120.1">
    <property type="protein sequence ID" value="AVESA.00010b.r2.4AG0616120.1.CDS"/>
    <property type="gene ID" value="AVESA.00010b.r2.4AG0616120"/>
</dbReference>
<reference evidence="1" key="1">
    <citation type="submission" date="2021-05" db="EMBL/GenBank/DDBJ databases">
        <authorList>
            <person name="Scholz U."/>
            <person name="Mascher M."/>
            <person name="Fiebig A."/>
        </authorList>
    </citation>
    <scope>NUCLEOTIDE SEQUENCE [LARGE SCALE GENOMIC DNA]</scope>
</reference>
<evidence type="ECO:0000313" key="1">
    <source>
        <dbReference type="EnsemblPlants" id="AVESA.00010b.r2.4AG0616120.1.CDS"/>
    </source>
</evidence>
<accession>A0ACD5WGR9</accession>
<proteinExistence type="predicted"/>
<organism evidence="1 2">
    <name type="scientific">Avena sativa</name>
    <name type="common">Oat</name>
    <dbReference type="NCBI Taxonomy" id="4498"/>
    <lineage>
        <taxon>Eukaryota</taxon>
        <taxon>Viridiplantae</taxon>
        <taxon>Streptophyta</taxon>
        <taxon>Embryophyta</taxon>
        <taxon>Tracheophyta</taxon>
        <taxon>Spermatophyta</taxon>
        <taxon>Magnoliopsida</taxon>
        <taxon>Liliopsida</taxon>
        <taxon>Poales</taxon>
        <taxon>Poaceae</taxon>
        <taxon>BOP clade</taxon>
        <taxon>Pooideae</taxon>
        <taxon>Poodae</taxon>
        <taxon>Poeae</taxon>
        <taxon>Poeae Chloroplast Group 1 (Aveneae type)</taxon>
        <taxon>Aveninae</taxon>
        <taxon>Avena</taxon>
    </lineage>
</organism>
<protein>
    <submittedName>
        <fullName evidence="1">Uncharacterized protein</fullName>
    </submittedName>
</protein>